<feature type="non-terminal residue" evidence="1">
    <location>
        <position position="1"/>
    </location>
</feature>
<comment type="caution">
    <text evidence="1">The sequence shown here is derived from an EMBL/GenBank/DDBJ whole genome shotgun (WGS) entry which is preliminary data.</text>
</comment>
<dbReference type="EMBL" id="CAMKVN010015188">
    <property type="protein sequence ID" value="CAI2196892.1"/>
    <property type="molecule type" value="Genomic_DNA"/>
</dbReference>
<organism evidence="1 2">
    <name type="scientific">Funneliformis geosporum</name>
    <dbReference type="NCBI Taxonomy" id="1117311"/>
    <lineage>
        <taxon>Eukaryota</taxon>
        <taxon>Fungi</taxon>
        <taxon>Fungi incertae sedis</taxon>
        <taxon>Mucoromycota</taxon>
        <taxon>Glomeromycotina</taxon>
        <taxon>Glomeromycetes</taxon>
        <taxon>Glomerales</taxon>
        <taxon>Glomeraceae</taxon>
        <taxon>Funneliformis</taxon>
    </lineage>
</organism>
<dbReference type="AlphaFoldDB" id="A0A9W4T986"/>
<proteinExistence type="predicted"/>
<sequence>SQYDIHSNSASPNMPCMHSNNSELFLSKLIQEFNLDSINIEGHLHILHQAEKLFLKVFD</sequence>
<name>A0A9W4T986_9GLOM</name>
<keyword evidence="2" id="KW-1185">Reference proteome</keyword>
<accession>A0A9W4T986</accession>
<reference evidence="1" key="1">
    <citation type="submission" date="2022-08" db="EMBL/GenBank/DDBJ databases">
        <authorList>
            <person name="Kallberg Y."/>
            <person name="Tangrot J."/>
            <person name="Rosling A."/>
        </authorList>
    </citation>
    <scope>NUCLEOTIDE SEQUENCE</scope>
    <source>
        <strain evidence="1">Wild A</strain>
    </source>
</reference>
<evidence type="ECO:0000313" key="1">
    <source>
        <dbReference type="EMBL" id="CAI2196892.1"/>
    </source>
</evidence>
<evidence type="ECO:0000313" key="2">
    <source>
        <dbReference type="Proteomes" id="UP001153678"/>
    </source>
</evidence>
<protein>
    <submittedName>
        <fullName evidence="1">12129_t:CDS:1</fullName>
    </submittedName>
</protein>
<gene>
    <name evidence="1" type="ORF">FWILDA_LOCUS17804</name>
</gene>
<feature type="non-terminal residue" evidence="1">
    <location>
        <position position="59"/>
    </location>
</feature>
<dbReference type="Proteomes" id="UP001153678">
    <property type="component" value="Unassembled WGS sequence"/>
</dbReference>